<dbReference type="InterPro" id="IPR039632">
    <property type="entry name" value="TMEM42"/>
</dbReference>
<accession>V4ADD2</accession>
<dbReference type="AlphaFoldDB" id="V4ADD2"/>
<organism evidence="2 3">
    <name type="scientific">Lottia gigantea</name>
    <name type="common">Giant owl limpet</name>
    <dbReference type="NCBI Taxonomy" id="225164"/>
    <lineage>
        <taxon>Eukaryota</taxon>
        <taxon>Metazoa</taxon>
        <taxon>Spiralia</taxon>
        <taxon>Lophotrochozoa</taxon>
        <taxon>Mollusca</taxon>
        <taxon>Gastropoda</taxon>
        <taxon>Patellogastropoda</taxon>
        <taxon>Lottioidea</taxon>
        <taxon>Lottiidae</taxon>
        <taxon>Lottia</taxon>
    </lineage>
</organism>
<dbReference type="HOGENOM" id="CLU_076687_3_2_1"/>
<dbReference type="InterPro" id="IPR037185">
    <property type="entry name" value="EmrE-like"/>
</dbReference>
<keyword evidence="3" id="KW-1185">Reference proteome</keyword>
<dbReference type="RefSeq" id="XP_009056329.1">
    <property type="nucleotide sequence ID" value="XM_009058081.1"/>
</dbReference>
<keyword evidence="1" id="KW-1133">Transmembrane helix</keyword>
<protein>
    <recommendedName>
        <fullName evidence="4">EamA domain-containing protein</fullName>
    </recommendedName>
</protein>
<reference evidence="2 3" key="1">
    <citation type="journal article" date="2013" name="Nature">
        <title>Insights into bilaterian evolution from three spiralian genomes.</title>
        <authorList>
            <person name="Simakov O."/>
            <person name="Marletaz F."/>
            <person name="Cho S.J."/>
            <person name="Edsinger-Gonzales E."/>
            <person name="Havlak P."/>
            <person name="Hellsten U."/>
            <person name="Kuo D.H."/>
            <person name="Larsson T."/>
            <person name="Lv J."/>
            <person name="Arendt D."/>
            <person name="Savage R."/>
            <person name="Osoegawa K."/>
            <person name="de Jong P."/>
            <person name="Grimwood J."/>
            <person name="Chapman J.A."/>
            <person name="Shapiro H."/>
            <person name="Aerts A."/>
            <person name="Otillar R.P."/>
            <person name="Terry A.Y."/>
            <person name="Boore J.L."/>
            <person name="Grigoriev I.V."/>
            <person name="Lindberg D.R."/>
            <person name="Seaver E.C."/>
            <person name="Weisblat D.A."/>
            <person name="Putnam N.H."/>
            <person name="Rokhsar D.S."/>
        </authorList>
    </citation>
    <scope>NUCLEOTIDE SEQUENCE [LARGE SCALE GENOMIC DNA]</scope>
</reference>
<feature type="transmembrane region" description="Helical" evidence="1">
    <location>
        <begin position="86"/>
        <end position="106"/>
    </location>
</feature>
<name>V4ADD2_LOTGI</name>
<dbReference type="Proteomes" id="UP000030746">
    <property type="component" value="Unassembled WGS sequence"/>
</dbReference>
<evidence type="ECO:0000313" key="2">
    <source>
        <dbReference type="EMBL" id="ESO93130.1"/>
    </source>
</evidence>
<dbReference type="OMA" id="QIALWWV"/>
<dbReference type="PANTHER" id="PTHR31965:SF1">
    <property type="entry name" value="TRANSMEMBRANE PROTEIN 42"/>
    <property type="match status" value="1"/>
</dbReference>
<evidence type="ECO:0000256" key="1">
    <source>
        <dbReference type="SAM" id="Phobius"/>
    </source>
</evidence>
<proteinExistence type="predicted"/>
<evidence type="ECO:0000313" key="3">
    <source>
        <dbReference type="Proteomes" id="UP000030746"/>
    </source>
</evidence>
<feature type="transmembrane region" description="Helical" evidence="1">
    <location>
        <begin position="47"/>
        <end position="74"/>
    </location>
</feature>
<keyword evidence="1" id="KW-0812">Transmembrane</keyword>
<dbReference type="CTD" id="20249064"/>
<dbReference type="SUPFAM" id="SSF103481">
    <property type="entry name" value="Multidrug resistance efflux transporter EmrE"/>
    <property type="match status" value="1"/>
</dbReference>
<feature type="transmembrane region" description="Helical" evidence="1">
    <location>
        <begin position="112"/>
        <end position="129"/>
    </location>
</feature>
<sequence length="143" mass="15547">METKGITLSIFAGSFAALASVSAKLVTSSEITYISEIILGSSGNAGILQHLPLVIRGVCLIAVFLSNALMWTFFTKSLQYLSSIQATITNTSTNFLVSAIIGKILFKELLPILWWIGSVFILLGLLLIHKDGQKTKEIKEKKS</sequence>
<dbReference type="PANTHER" id="PTHR31965">
    <property type="entry name" value="TRANSMEMBRANE PROTEIN 42"/>
    <property type="match status" value="1"/>
</dbReference>
<dbReference type="GeneID" id="20249064"/>
<evidence type="ECO:0008006" key="4">
    <source>
        <dbReference type="Google" id="ProtNLM"/>
    </source>
</evidence>
<gene>
    <name evidence="2" type="ORF">LOTGIDRAFT_232853</name>
</gene>
<dbReference type="KEGG" id="lgi:LOTGIDRAFT_232853"/>
<dbReference type="STRING" id="225164.V4ADD2"/>
<keyword evidence="1" id="KW-0472">Membrane</keyword>
<dbReference type="EMBL" id="KB201977">
    <property type="protein sequence ID" value="ESO93130.1"/>
    <property type="molecule type" value="Genomic_DNA"/>
</dbReference>
<dbReference type="OrthoDB" id="5854584at2759"/>